<feature type="signal peptide" evidence="2">
    <location>
        <begin position="1"/>
        <end position="30"/>
    </location>
</feature>
<evidence type="ECO:0000256" key="1">
    <source>
        <dbReference type="SAM" id="Phobius"/>
    </source>
</evidence>
<feature type="transmembrane region" description="Helical" evidence="1">
    <location>
        <begin position="430"/>
        <end position="452"/>
    </location>
</feature>
<proteinExistence type="predicted"/>
<gene>
    <name evidence="3" type="ORF">NEOLEDRAFT_1176213</name>
</gene>
<feature type="transmembrane region" description="Helical" evidence="1">
    <location>
        <begin position="528"/>
        <end position="545"/>
    </location>
</feature>
<feature type="transmembrane region" description="Helical" evidence="1">
    <location>
        <begin position="458"/>
        <end position="477"/>
    </location>
</feature>
<keyword evidence="2" id="KW-0732">Signal</keyword>
<dbReference type="InParanoid" id="A0A165UF08"/>
<evidence type="ECO:0000256" key="2">
    <source>
        <dbReference type="SAM" id="SignalP"/>
    </source>
</evidence>
<feature type="transmembrane region" description="Helical" evidence="1">
    <location>
        <begin position="46"/>
        <end position="68"/>
    </location>
</feature>
<evidence type="ECO:0000313" key="4">
    <source>
        <dbReference type="Proteomes" id="UP000076761"/>
    </source>
</evidence>
<name>A0A165UF08_9AGAM</name>
<reference evidence="3 4" key="1">
    <citation type="journal article" date="2016" name="Mol. Biol. Evol.">
        <title>Comparative Genomics of Early-Diverging Mushroom-Forming Fungi Provides Insights into the Origins of Lignocellulose Decay Capabilities.</title>
        <authorList>
            <person name="Nagy L.G."/>
            <person name="Riley R."/>
            <person name="Tritt A."/>
            <person name="Adam C."/>
            <person name="Daum C."/>
            <person name="Floudas D."/>
            <person name="Sun H."/>
            <person name="Yadav J.S."/>
            <person name="Pangilinan J."/>
            <person name="Larsson K.H."/>
            <person name="Matsuura K."/>
            <person name="Barry K."/>
            <person name="Labutti K."/>
            <person name="Kuo R."/>
            <person name="Ohm R.A."/>
            <person name="Bhattacharya S.S."/>
            <person name="Shirouzu T."/>
            <person name="Yoshinaga Y."/>
            <person name="Martin F.M."/>
            <person name="Grigoriev I.V."/>
            <person name="Hibbett D.S."/>
        </authorList>
    </citation>
    <scope>NUCLEOTIDE SEQUENCE [LARGE SCALE GENOMIC DNA]</scope>
    <source>
        <strain evidence="3 4">HHB14362 ss-1</strain>
    </source>
</reference>
<dbReference type="OrthoDB" id="10587178at2759"/>
<evidence type="ECO:0000313" key="3">
    <source>
        <dbReference type="EMBL" id="KZT28054.1"/>
    </source>
</evidence>
<sequence length="549" mass="59080">MSDVKANAMSSSKLPTALLVHLTLPSLVSAQTDLGGTGSFDTSTLAALYGLGLAAVSVSVFPVVNLSFSNELYARFAHREQNSEIFQLRWHYPGKRWQAKWNSPCILFNGLGAKRVIAVGTSASRDSEARDGAWVCVGAQLASSIAGARAPAVGKCGGHHLWCSFPGWWASLGLQSFPDDPCITAKYLQLNGCSRYNQSPPIQDWGLTYVASEHLRADKTYVYYPQLDAANISDSYRLSTHTLGTVLDHSDNAIVSTLDPIVTARLFSNYVCAGETGSHEEKELDLISHSYQSWVQSPDTFRIVGLRLPLSSAIIPLLVEAGVTAVLPWFGVTSLVIIEQIARRALWSSMSTATRKWTKAIACGGSVEGELHPECSYIFLRDAPVPSTLGVAMMLRSVVVLASYASAVYVQVAKGFVLPTRDDMLAPKAASAVGLSASATHLITTLLTLAYIRRATPCVLPVLATVLVICTAVLAEVGPIDRRRLAPAVLAAEFVSCAAQTVIALIIAERTRTSETLYYTFGAMVAELRIPLIVAVPRLAAWFVMGNSQ</sequence>
<keyword evidence="4" id="KW-1185">Reference proteome</keyword>
<dbReference type="EMBL" id="KV425559">
    <property type="protein sequence ID" value="KZT28054.1"/>
    <property type="molecule type" value="Genomic_DNA"/>
</dbReference>
<dbReference type="AlphaFoldDB" id="A0A165UF08"/>
<protein>
    <submittedName>
        <fullName evidence="3">Uncharacterized protein</fullName>
    </submittedName>
</protein>
<feature type="transmembrane region" description="Helical" evidence="1">
    <location>
        <begin position="389"/>
        <end position="410"/>
    </location>
</feature>
<keyword evidence="1" id="KW-0472">Membrane</keyword>
<keyword evidence="1" id="KW-1133">Transmembrane helix</keyword>
<feature type="transmembrane region" description="Helical" evidence="1">
    <location>
        <begin position="489"/>
        <end position="508"/>
    </location>
</feature>
<dbReference type="Proteomes" id="UP000076761">
    <property type="component" value="Unassembled WGS sequence"/>
</dbReference>
<keyword evidence="1" id="KW-0812">Transmembrane</keyword>
<feature type="chain" id="PRO_5007867611" evidence="2">
    <location>
        <begin position="31"/>
        <end position="549"/>
    </location>
</feature>
<organism evidence="3 4">
    <name type="scientific">Neolentinus lepideus HHB14362 ss-1</name>
    <dbReference type="NCBI Taxonomy" id="1314782"/>
    <lineage>
        <taxon>Eukaryota</taxon>
        <taxon>Fungi</taxon>
        <taxon>Dikarya</taxon>
        <taxon>Basidiomycota</taxon>
        <taxon>Agaricomycotina</taxon>
        <taxon>Agaricomycetes</taxon>
        <taxon>Gloeophyllales</taxon>
        <taxon>Gloeophyllaceae</taxon>
        <taxon>Neolentinus</taxon>
    </lineage>
</organism>
<accession>A0A165UF08</accession>